<dbReference type="Proteomes" id="UP000005744">
    <property type="component" value="Unassembled WGS sequence"/>
</dbReference>
<dbReference type="EMBL" id="JH600070">
    <property type="protein sequence ID" value="EIJ42149.1"/>
    <property type="molecule type" value="Genomic_DNA"/>
</dbReference>
<proteinExistence type="predicted"/>
<keyword evidence="2" id="KW-1185">Reference proteome</keyword>
<sequence length="306" mass="35087">MSNDDTLQKQLSELEPVKLIFLINLLIKKQPHLEAAILEQLIQWQAEESGCAPIMSELPIHLDTKAIQQLVRHGGDIESLLATVPQYLSLQQGHTALILLEAVTVGLLEVALATFHKISQDKASHADFVAQANYIRLLSDMSELWADSFLKTVLSHKSRQLWQQKLTVWQAQLAHYMVYVFDTALDALQFNWDYLPLQQILQGQTQQPLWQESNLLADWTDEQVDTGQPYDADALINRYLRILKEQGRYQEYLYLAQADGRDYESVMMLLQLGQVTEAIKRYREGLYAETEINQLRSAFAQVGEMI</sequence>
<dbReference type="AlphaFoldDB" id="I3CEV6"/>
<evidence type="ECO:0000313" key="1">
    <source>
        <dbReference type="EMBL" id="EIJ42149.1"/>
    </source>
</evidence>
<accession>I3CEV6</accession>
<evidence type="ECO:0000313" key="2">
    <source>
        <dbReference type="Proteomes" id="UP000005744"/>
    </source>
</evidence>
<dbReference type="OrthoDB" id="7593573at2"/>
<reference evidence="1 2" key="1">
    <citation type="submission" date="2011-11" db="EMBL/GenBank/DDBJ databases">
        <title>Improved High-Quality Draft sequence of Beggiatoa alba B18lD.</title>
        <authorList>
            <consortium name="US DOE Joint Genome Institute"/>
            <person name="Lucas S."/>
            <person name="Han J."/>
            <person name="Lapidus A."/>
            <person name="Cheng J.-F."/>
            <person name="Goodwin L."/>
            <person name="Pitluck S."/>
            <person name="Peters L."/>
            <person name="Mikhailova N."/>
            <person name="Held B."/>
            <person name="Detter J.C."/>
            <person name="Han C."/>
            <person name="Tapia R."/>
            <person name="Land M."/>
            <person name="Hauser L."/>
            <person name="Kyrpides N."/>
            <person name="Ivanova N."/>
            <person name="Pagani I."/>
            <person name="Samuel K."/>
            <person name="Teske A."/>
            <person name="Mueller J."/>
            <person name="Woyke T."/>
        </authorList>
    </citation>
    <scope>NUCLEOTIDE SEQUENCE [LARGE SCALE GENOMIC DNA]</scope>
    <source>
        <strain evidence="1 2">B18LD</strain>
    </source>
</reference>
<gene>
    <name evidence="1" type="ORF">BegalDRAFT_1250</name>
</gene>
<dbReference type="RefSeq" id="WP_002684809.1">
    <property type="nucleotide sequence ID" value="NZ_JH600070.1"/>
</dbReference>
<organism evidence="1 2">
    <name type="scientific">Beggiatoa alba B18LD</name>
    <dbReference type="NCBI Taxonomy" id="395493"/>
    <lineage>
        <taxon>Bacteria</taxon>
        <taxon>Pseudomonadati</taxon>
        <taxon>Pseudomonadota</taxon>
        <taxon>Gammaproteobacteria</taxon>
        <taxon>Thiotrichales</taxon>
        <taxon>Thiotrichaceae</taxon>
        <taxon>Beggiatoa</taxon>
    </lineage>
</organism>
<dbReference type="HOGENOM" id="CLU_908110_0_0_6"/>
<protein>
    <submittedName>
        <fullName evidence="1">Uncharacterized protein</fullName>
    </submittedName>
</protein>
<name>I3CEV6_9GAMM</name>
<dbReference type="eggNOG" id="COG4715">
    <property type="taxonomic scope" value="Bacteria"/>
</dbReference>